<proteinExistence type="predicted"/>
<sequence>MDALGILLNHFKAVPTRVPTNILQRMALLPSEISLLKCRGALDGLLDRPLRSYRGLSSRCSTPHYTVGALTGSMIPLDAGEILRTPFAMSRFSLPPQLGVFSLPHATELGHHLPVSKLPHSPTSNPQYVALSVPW</sequence>
<organism evidence="1 2">
    <name type="scientific">Vigna unguiculata</name>
    <name type="common">Cowpea</name>
    <dbReference type="NCBI Taxonomy" id="3917"/>
    <lineage>
        <taxon>Eukaryota</taxon>
        <taxon>Viridiplantae</taxon>
        <taxon>Streptophyta</taxon>
        <taxon>Embryophyta</taxon>
        <taxon>Tracheophyta</taxon>
        <taxon>Spermatophyta</taxon>
        <taxon>Magnoliopsida</taxon>
        <taxon>eudicotyledons</taxon>
        <taxon>Gunneridae</taxon>
        <taxon>Pentapetalae</taxon>
        <taxon>rosids</taxon>
        <taxon>fabids</taxon>
        <taxon>Fabales</taxon>
        <taxon>Fabaceae</taxon>
        <taxon>Papilionoideae</taxon>
        <taxon>50 kb inversion clade</taxon>
        <taxon>NPAAA clade</taxon>
        <taxon>indigoferoid/millettioid clade</taxon>
        <taxon>Phaseoleae</taxon>
        <taxon>Vigna</taxon>
    </lineage>
</organism>
<dbReference type="AlphaFoldDB" id="A0A4D6LMZ2"/>
<gene>
    <name evidence="1" type="ORF">DEO72_LG4g899</name>
</gene>
<evidence type="ECO:0000313" key="2">
    <source>
        <dbReference type="Proteomes" id="UP000501690"/>
    </source>
</evidence>
<protein>
    <submittedName>
        <fullName evidence="1">Uncharacterized protein</fullName>
    </submittedName>
</protein>
<dbReference type="EMBL" id="CP039348">
    <property type="protein sequence ID" value="QCD89947.1"/>
    <property type="molecule type" value="Genomic_DNA"/>
</dbReference>
<reference evidence="1 2" key="1">
    <citation type="submission" date="2019-04" db="EMBL/GenBank/DDBJ databases">
        <title>An improved genome assembly and genetic linkage map for asparagus bean, Vigna unguiculata ssp. sesquipedialis.</title>
        <authorList>
            <person name="Xia Q."/>
            <person name="Zhang R."/>
            <person name="Dong Y."/>
        </authorList>
    </citation>
    <scope>NUCLEOTIDE SEQUENCE [LARGE SCALE GENOMIC DNA]</scope>
    <source>
        <tissue evidence="1">Leaf</tissue>
    </source>
</reference>
<keyword evidence="2" id="KW-1185">Reference proteome</keyword>
<accession>A0A4D6LMZ2</accession>
<evidence type="ECO:0000313" key="1">
    <source>
        <dbReference type="EMBL" id="QCD89947.1"/>
    </source>
</evidence>
<name>A0A4D6LMZ2_VIGUN</name>
<dbReference type="Proteomes" id="UP000501690">
    <property type="component" value="Linkage Group LG4"/>
</dbReference>